<evidence type="ECO:0000313" key="2">
    <source>
        <dbReference type="Proteomes" id="UP000006860"/>
    </source>
</evidence>
<dbReference type="Proteomes" id="UP000006860">
    <property type="component" value="Chromosome"/>
</dbReference>
<keyword evidence="2" id="KW-1185">Reference proteome</keyword>
<dbReference type="AlphaFoldDB" id="F0SJ54"/>
<dbReference type="HOGENOM" id="CLU_1194171_0_0_0"/>
<sequence length="232" mass="26385">MPTRECPQCGQKLSGLPDSNQCCDAAIIRDIIESRIKECARDGKPPVVPKMWVLLAIRKRISSIRLFNKAIETHCNTNDTEENLKRGSEKVFLAAMRLLKEQFVVRKNGRIEIRRSCPDCGVEGGHAHKPDCDIQRCSVCGRQYVCCQCGGHDPIESIWLGEWPEDALTEQQLERQDFVDNTIHYCLEELAGEPLEREFTLIGVVRDVVTEEFESRGIVSEARFYPCIEDSD</sequence>
<accession>F0SJ54</accession>
<dbReference type="RefSeq" id="WP_013627334.1">
    <property type="nucleotide sequence ID" value="NC_015174.1"/>
</dbReference>
<dbReference type="KEGG" id="pbs:Plabr_0975"/>
<reference evidence="2" key="1">
    <citation type="submission" date="2011-02" db="EMBL/GenBank/DDBJ databases">
        <title>The complete genome of Planctomyces brasiliensis DSM 5305.</title>
        <authorList>
            <person name="Lucas S."/>
            <person name="Copeland A."/>
            <person name="Lapidus A."/>
            <person name="Bruce D."/>
            <person name="Goodwin L."/>
            <person name="Pitluck S."/>
            <person name="Kyrpides N."/>
            <person name="Mavromatis K."/>
            <person name="Pagani I."/>
            <person name="Ivanova N."/>
            <person name="Ovchinnikova G."/>
            <person name="Lu M."/>
            <person name="Detter J.C."/>
            <person name="Han C."/>
            <person name="Land M."/>
            <person name="Hauser L."/>
            <person name="Markowitz V."/>
            <person name="Cheng J.-F."/>
            <person name="Hugenholtz P."/>
            <person name="Woyke T."/>
            <person name="Wu D."/>
            <person name="Tindall B."/>
            <person name="Pomrenke H.G."/>
            <person name="Brambilla E."/>
            <person name="Klenk H.-P."/>
            <person name="Eisen J.A."/>
        </authorList>
    </citation>
    <scope>NUCLEOTIDE SEQUENCE [LARGE SCALE GENOMIC DNA]</scope>
    <source>
        <strain evidence="2">ATCC 49424 / DSM 5305 / JCM 21570 / NBRC 103401 / IFAM 1448</strain>
    </source>
</reference>
<proteinExistence type="predicted"/>
<dbReference type="EMBL" id="CP002546">
    <property type="protein sequence ID" value="ADY58596.1"/>
    <property type="molecule type" value="Genomic_DNA"/>
</dbReference>
<dbReference type="OrthoDB" id="292725at2"/>
<evidence type="ECO:0000313" key="1">
    <source>
        <dbReference type="EMBL" id="ADY58596.1"/>
    </source>
</evidence>
<gene>
    <name evidence="1" type="ordered locus">Plabr_0975</name>
</gene>
<name>F0SJ54_RUBBR</name>
<organism evidence="1 2">
    <name type="scientific">Rubinisphaera brasiliensis (strain ATCC 49424 / DSM 5305 / JCM 21570 / IAM 15109 / NBRC 103401 / IFAM 1448)</name>
    <name type="common">Planctomyces brasiliensis</name>
    <dbReference type="NCBI Taxonomy" id="756272"/>
    <lineage>
        <taxon>Bacteria</taxon>
        <taxon>Pseudomonadati</taxon>
        <taxon>Planctomycetota</taxon>
        <taxon>Planctomycetia</taxon>
        <taxon>Planctomycetales</taxon>
        <taxon>Planctomycetaceae</taxon>
        <taxon>Rubinisphaera</taxon>
    </lineage>
</organism>
<protein>
    <submittedName>
        <fullName evidence="1">Uncharacterized protein</fullName>
    </submittedName>
</protein>